<dbReference type="GO" id="GO:0005886">
    <property type="term" value="C:plasma membrane"/>
    <property type="evidence" value="ECO:0007669"/>
    <property type="project" value="UniProtKB-SubCell"/>
</dbReference>
<feature type="transmembrane region" description="Helical" evidence="5">
    <location>
        <begin position="115"/>
        <end position="133"/>
    </location>
</feature>
<dbReference type="InterPro" id="IPR036259">
    <property type="entry name" value="MFS_trans_sf"/>
</dbReference>
<feature type="transmembrane region" description="Helical" evidence="5">
    <location>
        <begin position="26"/>
        <end position="48"/>
    </location>
</feature>
<evidence type="ECO:0000313" key="7">
    <source>
        <dbReference type="EMBL" id="KJL31043.1"/>
    </source>
</evidence>
<evidence type="ECO:0000256" key="5">
    <source>
        <dbReference type="SAM" id="Phobius"/>
    </source>
</evidence>
<accession>A0A0F0LD26</accession>
<comment type="caution">
    <text evidence="7">The sequence shown here is derived from an EMBL/GenBank/DDBJ whole genome shotgun (WGS) entry which is preliminary data.</text>
</comment>
<evidence type="ECO:0000256" key="4">
    <source>
        <dbReference type="ARBA" id="ARBA00023136"/>
    </source>
</evidence>
<feature type="transmembrane region" description="Helical" evidence="5">
    <location>
        <begin position="271"/>
        <end position="291"/>
    </location>
</feature>
<comment type="subcellular location">
    <subcellularLocation>
        <location evidence="1">Cell membrane</location>
        <topology evidence="1">Multi-pass membrane protein</topology>
    </subcellularLocation>
</comment>
<keyword evidence="2 5" id="KW-0812">Transmembrane</keyword>
<reference evidence="7 8" key="1">
    <citation type="submission" date="2015-02" db="EMBL/GenBank/DDBJ databases">
        <title>Draft genome sequences of ten Microbacterium spp. with emphasis on heavy metal contaminated environments.</title>
        <authorList>
            <person name="Corretto E."/>
        </authorList>
    </citation>
    <scope>NUCLEOTIDE SEQUENCE [LARGE SCALE GENOMIC DNA]</scope>
    <source>
        <strain evidence="7 8">BEL4b</strain>
    </source>
</reference>
<feature type="transmembrane region" description="Helical" evidence="5">
    <location>
        <begin position="91"/>
        <end position="109"/>
    </location>
</feature>
<gene>
    <name evidence="7" type="primary">ybjJ_1</name>
    <name evidence="7" type="ORF">RS83_00494</name>
</gene>
<dbReference type="OrthoDB" id="151222at2"/>
<proteinExistence type="predicted"/>
<dbReference type="PROSITE" id="PS50850">
    <property type="entry name" value="MFS"/>
    <property type="match status" value="1"/>
</dbReference>
<dbReference type="PANTHER" id="PTHR23514:SF13">
    <property type="entry name" value="INNER MEMBRANE PROTEIN YBJJ"/>
    <property type="match status" value="1"/>
</dbReference>
<name>A0A0F0LD26_9MICO</name>
<feature type="transmembrane region" description="Helical" evidence="5">
    <location>
        <begin position="303"/>
        <end position="322"/>
    </location>
</feature>
<keyword evidence="4 5" id="KW-0472">Membrane</keyword>
<dbReference type="PATRIC" id="fig|82380.11.peg.510"/>
<dbReference type="AlphaFoldDB" id="A0A0F0LD26"/>
<dbReference type="EMBL" id="JYIW01000017">
    <property type="protein sequence ID" value="KJL31043.1"/>
    <property type="molecule type" value="Genomic_DNA"/>
</dbReference>
<dbReference type="Pfam" id="PF07690">
    <property type="entry name" value="MFS_1"/>
    <property type="match status" value="1"/>
</dbReference>
<organism evidence="7 8">
    <name type="scientific">Microbacterium oxydans</name>
    <dbReference type="NCBI Taxonomy" id="82380"/>
    <lineage>
        <taxon>Bacteria</taxon>
        <taxon>Bacillati</taxon>
        <taxon>Actinomycetota</taxon>
        <taxon>Actinomycetes</taxon>
        <taxon>Micrococcales</taxon>
        <taxon>Microbacteriaceae</taxon>
        <taxon>Microbacterium</taxon>
    </lineage>
</organism>
<dbReference type="InterPro" id="IPR020846">
    <property type="entry name" value="MFS_dom"/>
</dbReference>
<evidence type="ECO:0000256" key="2">
    <source>
        <dbReference type="ARBA" id="ARBA00022692"/>
    </source>
</evidence>
<feature type="transmembrane region" description="Helical" evidence="5">
    <location>
        <begin position="359"/>
        <end position="383"/>
    </location>
</feature>
<evidence type="ECO:0000313" key="8">
    <source>
        <dbReference type="Proteomes" id="UP000033640"/>
    </source>
</evidence>
<protein>
    <submittedName>
        <fullName evidence="7">Inner membrane protein YbjJ</fullName>
    </submittedName>
</protein>
<dbReference type="PANTHER" id="PTHR23514">
    <property type="entry name" value="BYPASS OF STOP CODON PROTEIN 6"/>
    <property type="match status" value="1"/>
</dbReference>
<dbReference type="InterPro" id="IPR011701">
    <property type="entry name" value="MFS"/>
</dbReference>
<dbReference type="Gene3D" id="1.20.1250.20">
    <property type="entry name" value="MFS general substrate transporter like domains"/>
    <property type="match status" value="1"/>
</dbReference>
<evidence type="ECO:0000256" key="1">
    <source>
        <dbReference type="ARBA" id="ARBA00004651"/>
    </source>
</evidence>
<feature type="transmembrane region" description="Helical" evidence="5">
    <location>
        <begin position="154"/>
        <end position="174"/>
    </location>
</feature>
<dbReference type="CDD" id="cd17393">
    <property type="entry name" value="MFS_MosC_like"/>
    <property type="match status" value="1"/>
</dbReference>
<feature type="transmembrane region" description="Helical" evidence="5">
    <location>
        <begin position="234"/>
        <end position="251"/>
    </location>
</feature>
<evidence type="ECO:0000256" key="3">
    <source>
        <dbReference type="ARBA" id="ARBA00022989"/>
    </source>
</evidence>
<dbReference type="SUPFAM" id="SSF103473">
    <property type="entry name" value="MFS general substrate transporter"/>
    <property type="match status" value="1"/>
</dbReference>
<dbReference type="InterPro" id="IPR051788">
    <property type="entry name" value="MFS_Transporter"/>
</dbReference>
<feature type="transmembrane region" description="Helical" evidence="5">
    <location>
        <begin position="180"/>
        <end position="201"/>
    </location>
</feature>
<feature type="transmembrane region" description="Helical" evidence="5">
    <location>
        <begin position="60"/>
        <end position="84"/>
    </location>
</feature>
<dbReference type="Proteomes" id="UP000033640">
    <property type="component" value="Unassembled WGS sequence"/>
</dbReference>
<evidence type="ECO:0000259" key="6">
    <source>
        <dbReference type="PROSITE" id="PS50850"/>
    </source>
</evidence>
<keyword evidence="3 5" id="KW-1133">Transmembrane helix</keyword>
<feature type="domain" description="Major facilitator superfamily (MFS) profile" evidence="6">
    <location>
        <begin position="26"/>
        <end position="415"/>
    </location>
</feature>
<dbReference type="GO" id="GO:0022857">
    <property type="term" value="F:transmembrane transporter activity"/>
    <property type="evidence" value="ECO:0007669"/>
    <property type="project" value="InterPro"/>
</dbReference>
<feature type="transmembrane region" description="Helical" evidence="5">
    <location>
        <begin position="389"/>
        <end position="410"/>
    </location>
</feature>
<sequence length="417" mass="42459">MPRTIVAMTTAESIRRSAPDRATRRARIAVSALFLTNGALFANILPRYPEIKSALGLDNVGYGLAIAAFPAGAIAAGLLAAVLIRRFGSGRMAVFGTVFTALGLLAAALAPSGLLFAVALLVGGASDAITDVAQNAHGLRVQRRYGRSIINGFHAIWSIGAVLGGGMAAAAIALRLPLGVHLGISTVVFAIVALVALRFCLPGRDDDDSEADAEATAEPAELKGALRRAVSPRLVMILIALTLIAMAGAVAEDAGNSWATLYLGESLGAEAAIAPLGFIALVGAQFIGRMLGDGMTDRFGQRAVARVGGLIAAVGMTLALIFPSVPGTIAGFAAVGFGIATLIPAAMHAADDLPGLRPGVGLTIVSWLLRLGFLLSPPFVGFIAETESLRAGLIVAPAAALVAVLLAGVLEGRRPKA</sequence>
<feature type="transmembrane region" description="Helical" evidence="5">
    <location>
        <begin position="328"/>
        <end position="347"/>
    </location>
</feature>